<dbReference type="AlphaFoldDB" id="A0A1S2YIX3"/>
<feature type="signal peptide" evidence="6">
    <location>
        <begin position="1"/>
        <end position="27"/>
    </location>
</feature>
<comment type="subcellular location">
    <subcellularLocation>
        <location evidence="1">Secreted</location>
    </subcellularLocation>
</comment>
<dbReference type="InterPro" id="IPR051582">
    <property type="entry name" value="LRR_extensin-like_regulator"/>
</dbReference>
<dbReference type="RefSeq" id="XP_004505255.1">
    <property type="nucleotide sequence ID" value="XM_004505198.3"/>
</dbReference>
<reference evidence="7" key="1">
    <citation type="journal article" date="2013" name="Nat. Biotechnol.">
        <title>Draft genome sequence of chickpea (Cicer arietinum) provides a resource for trait improvement.</title>
        <authorList>
            <person name="Varshney R.K."/>
            <person name="Song C."/>
            <person name="Saxena R.K."/>
            <person name="Azam S."/>
            <person name="Yu S."/>
            <person name="Sharpe A.G."/>
            <person name="Cannon S."/>
            <person name="Baek J."/>
            <person name="Rosen B.D."/>
            <person name="Tar'an B."/>
            <person name="Millan T."/>
            <person name="Zhang X."/>
            <person name="Ramsay L.D."/>
            <person name="Iwata A."/>
            <person name="Wang Y."/>
            <person name="Nelson W."/>
            <person name="Farmer A.D."/>
            <person name="Gaur P.M."/>
            <person name="Soderlund C."/>
            <person name="Penmetsa R.V."/>
            <person name="Xu C."/>
            <person name="Bharti A.K."/>
            <person name="He W."/>
            <person name="Winter P."/>
            <person name="Zhao S."/>
            <person name="Hane J.K."/>
            <person name="Carrasquilla-Garcia N."/>
            <person name="Condie J.A."/>
            <person name="Upadhyaya H.D."/>
            <person name="Luo M.C."/>
            <person name="Thudi M."/>
            <person name="Gowda C.L."/>
            <person name="Singh N.P."/>
            <person name="Lichtenzveig J."/>
            <person name="Gali K.K."/>
            <person name="Rubio J."/>
            <person name="Nadarajan N."/>
            <person name="Dolezel J."/>
            <person name="Bansal K.C."/>
            <person name="Xu X."/>
            <person name="Edwards D."/>
            <person name="Zhang G."/>
            <person name="Kahl G."/>
            <person name="Gil J."/>
            <person name="Singh K.B."/>
            <person name="Datta S.K."/>
            <person name="Jackson S.A."/>
            <person name="Wang J."/>
            <person name="Cook D.R."/>
        </authorList>
    </citation>
    <scope>NUCLEOTIDE SEQUENCE [LARGE SCALE GENOMIC DNA]</scope>
    <source>
        <strain evidence="7">cv. CDC Frontier</strain>
    </source>
</reference>
<name>A0A1S2YIX3_CICAR</name>
<dbReference type="PANTHER" id="PTHR32093:SF128">
    <property type="entry name" value="LEUCINE-RICH REPEAT-CONTAINING N-TERMINAL PLANT-TYPE DOMAIN-CONTAINING PROTEIN"/>
    <property type="match status" value="1"/>
</dbReference>
<accession>A0A1S2YIX3</accession>
<dbReference type="GO" id="GO:0005576">
    <property type="term" value="C:extracellular region"/>
    <property type="evidence" value="ECO:0007669"/>
    <property type="project" value="UniProtKB-SubCell"/>
</dbReference>
<keyword evidence="2" id="KW-0964">Secreted</keyword>
<keyword evidence="5" id="KW-0677">Repeat</keyword>
<keyword evidence="3" id="KW-0433">Leucine-rich repeat</keyword>
<evidence type="ECO:0000256" key="5">
    <source>
        <dbReference type="ARBA" id="ARBA00022737"/>
    </source>
</evidence>
<evidence type="ECO:0000313" key="8">
    <source>
        <dbReference type="RefSeq" id="XP_004505255.1"/>
    </source>
</evidence>
<dbReference type="STRING" id="3827.A0A1S2YIX3"/>
<dbReference type="eggNOG" id="ENOG502QQ8K">
    <property type="taxonomic scope" value="Eukaryota"/>
</dbReference>
<dbReference type="PaxDb" id="3827-XP_004505255.1"/>
<dbReference type="InterPro" id="IPR032675">
    <property type="entry name" value="LRR_dom_sf"/>
</dbReference>
<dbReference type="GeneID" id="101512100"/>
<dbReference type="SUPFAM" id="SSF52058">
    <property type="entry name" value="L domain-like"/>
    <property type="match status" value="1"/>
</dbReference>
<evidence type="ECO:0000256" key="3">
    <source>
        <dbReference type="ARBA" id="ARBA00022614"/>
    </source>
</evidence>
<dbReference type="Gene3D" id="3.80.10.10">
    <property type="entry name" value="Ribonuclease Inhibitor"/>
    <property type="match status" value="2"/>
</dbReference>
<protein>
    <submittedName>
        <fullName evidence="8">Uncharacterized protein At4g06744-like</fullName>
    </submittedName>
</protein>
<dbReference type="Proteomes" id="UP000087171">
    <property type="component" value="Chromosome Ca6"/>
</dbReference>
<evidence type="ECO:0000313" key="7">
    <source>
        <dbReference type="Proteomes" id="UP000087171"/>
    </source>
</evidence>
<dbReference type="OrthoDB" id="676979at2759"/>
<proteinExistence type="predicted"/>
<evidence type="ECO:0000256" key="6">
    <source>
        <dbReference type="SAM" id="SignalP"/>
    </source>
</evidence>
<keyword evidence="4 6" id="KW-0732">Signal</keyword>
<dbReference type="Pfam" id="PF00560">
    <property type="entry name" value="LRR_1"/>
    <property type="match status" value="1"/>
</dbReference>
<dbReference type="KEGG" id="cam:101512100"/>
<evidence type="ECO:0000256" key="2">
    <source>
        <dbReference type="ARBA" id="ARBA00022525"/>
    </source>
</evidence>
<organism evidence="7 8">
    <name type="scientific">Cicer arietinum</name>
    <name type="common">Chickpea</name>
    <name type="synonym">Garbanzo</name>
    <dbReference type="NCBI Taxonomy" id="3827"/>
    <lineage>
        <taxon>Eukaryota</taxon>
        <taxon>Viridiplantae</taxon>
        <taxon>Streptophyta</taxon>
        <taxon>Embryophyta</taxon>
        <taxon>Tracheophyta</taxon>
        <taxon>Spermatophyta</taxon>
        <taxon>Magnoliopsida</taxon>
        <taxon>eudicotyledons</taxon>
        <taxon>Gunneridae</taxon>
        <taxon>Pentapetalae</taxon>
        <taxon>rosids</taxon>
        <taxon>fabids</taxon>
        <taxon>Fabales</taxon>
        <taxon>Fabaceae</taxon>
        <taxon>Papilionoideae</taxon>
        <taxon>50 kb inversion clade</taxon>
        <taxon>NPAAA clade</taxon>
        <taxon>Hologalegina</taxon>
        <taxon>IRL clade</taxon>
        <taxon>Cicereae</taxon>
        <taxon>Cicer</taxon>
    </lineage>
</organism>
<feature type="chain" id="PRO_5010251670" evidence="6">
    <location>
        <begin position="28"/>
        <end position="407"/>
    </location>
</feature>
<evidence type="ECO:0000256" key="4">
    <source>
        <dbReference type="ARBA" id="ARBA00022729"/>
    </source>
</evidence>
<gene>
    <name evidence="8" type="primary">LOC101512100</name>
</gene>
<reference evidence="8" key="2">
    <citation type="submission" date="2025-08" db="UniProtKB">
        <authorList>
            <consortium name="RefSeq"/>
        </authorList>
    </citation>
    <scope>IDENTIFICATION</scope>
    <source>
        <tissue evidence="8">Etiolated seedlings</tissue>
    </source>
</reference>
<keyword evidence="7" id="KW-1185">Reference proteome</keyword>
<evidence type="ECO:0000256" key="1">
    <source>
        <dbReference type="ARBA" id="ARBA00004613"/>
    </source>
</evidence>
<sequence>MLSSKQTLLSISLITLLLSLLLVNSNSLTIEIPPIPLIPDILNFIDLRLAIIFPIIQTFKNTITSDPLGITTTWVGPNICNYKGFYCDNPPDNLTATTVASIDFNGFHLAAPSLDGFIDQLPDLALFHANSNNFSGTISSKLASLKYLYELDLSNNFLSGTFPISILNIPTLSFLDIRYNLFTGTVPQQIFTQTLDAIFLNNNNFILTLPDNLGDTKASYITLANNKFTGAIPSTIGKASSNLIEVLLLNNLLDGCLPYEIGFLENVKLFDAGSNRLTGPLPFSFGCLKNVEQLNFASNMLYGQVPEVVCALGNLANLSLSYNYFNRVGPICKKLIRSGVVDVRNNCILDVPDQRPLKECVAFYSVPRTCLRSRTFSIIPCHTPKAREINKRNLLSYSALQRNRLLL</sequence>
<dbReference type="InterPro" id="IPR001611">
    <property type="entry name" value="Leu-rich_rpt"/>
</dbReference>
<dbReference type="PANTHER" id="PTHR32093">
    <property type="entry name" value="LEUCINE-RICH REPEAT EXTENSIN-LIKE PROTEIN 3-RELATED"/>
    <property type="match status" value="1"/>
</dbReference>